<gene>
    <name evidence="1" type="ORF">A6M23_07095</name>
</gene>
<dbReference type="EMBL" id="LWRY01000053">
    <property type="protein sequence ID" value="OCX74004.1"/>
    <property type="molecule type" value="Genomic_DNA"/>
</dbReference>
<dbReference type="GO" id="GO:0006508">
    <property type="term" value="P:proteolysis"/>
    <property type="evidence" value="ECO:0007669"/>
    <property type="project" value="InterPro"/>
</dbReference>
<comment type="caution">
    <text evidence="1">The sequence shown here is derived from an EMBL/GenBank/DDBJ whole genome shotgun (WGS) entry which is preliminary data.</text>
</comment>
<dbReference type="GO" id="GO:0005524">
    <property type="term" value="F:ATP binding"/>
    <property type="evidence" value="ECO:0007669"/>
    <property type="project" value="InterPro"/>
</dbReference>
<dbReference type="GO" id="GO:0004176">
    <property type="term" value="F:ATP-dependent peptidase activity"/>
    <property type="evidence" value="ECO:0007669"/>
    <property type="project" value="InterPro"/>
</dbReference>
<reference evidence="1" key="1">
    <citation type="journal article" date="2016" name="Int. J. Mol. Sci.">
        <title>Comparative genomics of the extreme acidophile Acidithiobacillus thiooxidans reveals intraspecific divergence and niche adaptation.</title>
        <authorList>
            <person name="Zhang X."/>
            <person name="Feng X."/>
            <person name="Tao J."/>
            <person name="Ma L."/>
            <person name="Xiao Y."/>
            <person name="Liang Y."/>
            <person name="Liu X."/>
            <person name="Yin H."/>
        </authorList>
    </citation>
    <scope>NUCLEOTIDE SEQUENCE [LARGE SCALE GENOMIC DNA]</scope>
    <source>
        <strain evidence="1">DXS-W</strain>
    </source>
</reference>
<evidence type="ECO:0000313" key="1">
    <source>
        <dbReference type="EMBL" id="OCX74004.1"/>
    </source>
</evidence>
<dbReference type="Gene3D" id="1.20.58.760">
    <property type="entry name" value="Peptidase M41"/>
    <property type="match status" value="1"/>
</dbReference>
<proteinExistence type="predicted"/>
<protein>
    <recommendedName>
        <fullName evidence="3">Peptidase M41 domain-containing protein</fullName>
    </recommendedName>
</protein>
<dbReference type="InterPro" id="IPR037219">
    <property type="entry name" value="Peptidase_M41-like"/>
</dbReference>
<keyword evidence="2" id="KW-1185">Reference proteome</keyword>
<dbReference type="AlphaFoldDB" id="A0A1C2JE76"/>
<dbReference type="SUPFAM" id="SSF140990">
    <property type="entry name" value="FtsH protease domain-like"/>
    <property type="match status" value="1"/>
</dbReference>
<evidence type="ECO:0008006" key="3">
    <source>
        <dbReference type="Google" id="ProtNLM"/>
    </source>
</evidence>
<organism evidence="1 2">
    <name type="scientific">Acidithiobacillus thiooxidans</name>
    <name type="common">Thiobacillus thiooxidans</name>
    <dbReference type="NCBI Taxonomy" id="930"/>
    <lineage>
        <taxon>Bacteria</taxon>
        <taxon>Pseudomonadati</taxon>
        <taxon>Pseudomonadota</taxon>
        <taxon>Acidithiobacillia</taxon>
        <taxon>Acidithiobacillales</taxon>
        <taxon>Acidithiobacillaceae</taxon>
        <taxon>Acidithiobacillus</taxon>
    </lineage>
</organism>
<name>A0A1C2JE76_ACITH</name>
<dbReference type="GO" id="GO:0004222">
    <property type="term" value="F:metalloendopeptidase activity"/>
    <property type="evidence" value="ECO:0007669"/>
    <property type="project" value="InterPro"/>
</dbReference>
<accession>A0A1C2JE76</accession>
<dbReference type="Proteomes" id="UP000095008">
    <property type="component" value="Unassembled WGS sequence"/>
</dbReference>
<sequence length="116" mass="12883">MLFVLALYIVDILNRLMRSPASPSQRDQFDPLIGYALARPALSEQDIVLVSAHEAGHALVFAALGQAHLPSTFRVQVRYRMNEEGSLGAVSAHFVDGNLLQERVFVEWFMMVLLAG</sequence>
<evidence type="ECO:0000313" key="2">
    <source>
        <dbReference type="Proteomes" id="UP000095008"/>
    </source>
</evidence>